<sequence>MVRKTPRQFETSTGNFIELHGMHIPGKKRILNVPEHSTVKTSCLCTVPRLHTEATPFTYTFAIYDAGPASRVVRCGAADFNGAESQPALGTRPFCERATTPKQTHAGRGHFQCDAGPM</sequence>
<evidence type="ECO:0000313" key="2">
    <source>
        <dbReference type="Proteomes" id="UP001157502"/>
    </source>
</evidence>
<accession>A0ACC2GDZ6</accession>
<organism evidence="1 2">
    <name type="scientific">Dallia pectoralis</name>
    <name type="common">Alaska blackfish</name>
    <dbReference type="NCBI Taxonomy" id="75939"/>
    <lineage>
        <taxon>Eukaryota</taxon>
        <taxon>Metazoa</taxon>
        <taxon>Chordata</taxon>
        <taxon>Craniata</taxon>
        <taxon>Vertebrata</taxon>
        <taxon>Euteleostomi</taxon>
        <taxon>Actinopterygii</taxon>
        <taxon>Neopterygii</taxon>
        <taxon>Teleostei</taxon>
        <taxon>Protacanthopterygii</taxon>
        <taxon>Esociformes</taxon>
        <taxon>Umbridae</taxon>
        <taxon>Dallia</taxon>
    </lineage>
</organism>
<name>A0ACC2GDZ6_DALPE</name>
<keyword evidence="2" id="KW-1185">Reference proteome</keyword>
<reference evidence="1" key="1">
    <citation type="submission" date="2021-05" db="EMBL/GenBank/DDBJ databases">
        <authorList>
            <person name="Pan Q."/>
            <person name="Jouanno E."/>
            <person name="Zahm M."/>
            <person name="Klopp C."/>
            <person name="Cabau C."/>
            <person name="Louis A."/>
            <person name="Berthelot C."/>
            <person name="Parey E."/>
            <person name="Roest Crollius H."/>
            <person name="Montfort J."/>
            <person name="Robinson-Rechavi M."/>
            <person name="Bouchez O."/>
            <person name="Lampietro C."/>
            <person name="Lopez Roques C."/>
            <person name="Donnadieu C."/>
            <person name="Postlethwait J."/>
            <person name="Bobe J."/>
            <person name="Dillon D."/>
            <person name="Chandos A."/>
            <person name="von Hippel F."/>
            <person name="Guiguen Y."/>
        </authorList>
    </citation>
    <scope>NUCLEOTIDE SEQUENCE</scope>
    <source>
        <strain evidence="1">YG-Jan2019</strain>
    </source>
</reference>
<dbReference type="EMBL" id="CM055741">
    <property type="protein sequence ID" value="KAJ8001891.1"/>
    <property type="molecule type" value="Genomic_DNA"/>
</dbReference>
<comment type="caution">
    <text evidence="1">The sequence shown here is derived from an EMBL/GenBank/DDBJ whole genome shotgun (WGS) entry which is preliminary data.</text>
</comment>
<evidence type="ECO:0000313" key="1">
    <source>
        <dbReference type="EMBL" id="KAJ8001891.1"/>
    </source>
</evidence>
<protein>
    <submittedName>
        <fullName evidence="1">Uncharacterized protein</fullName>
    </submittedName>
</protein>
<gene>
    <name evidence="1" type="ORF">DPEC_G00174110</name>
</gene>
<proteinExistence type="predicted"/>
<dbReference type="Proteomes" id="UP001157502">
    <property type="component" value="Chromosome 14"/>
</dbReference>